<feature type="region of interest" description="Disordered" evidence="1">
    <location>
        <begin position="356"/>
        <end position="389"/>
    </location>
</feature>
<evidence type="ECO:0000313" key="3">
    <source>
        <dbReference type="EMBL" id="KAL0439472.1"/>
    </source>
</evidence>
<evidence type="ECO:0000259" key="2">
    <source>
        <dbReference type="Pfam" id="PF13960"/>
    </source>
</evidence>
<comment type="caution">
    <text evidence="3">The sequence shown here is derived from an EMBL/GenBank/DDBJ whole genome shotgun (WGS) entry which is preliminary data.</text>
</comment>
<dbReference type="AlphaFoldDB" id="A0AAW2WGF5"/>
<proteinExistence type="predicted"/>
<evidence type="ECO:0000256" key="1">
    <source>
        <dbReference type="SAM" id="MobiDB-lite"/>
    </source>
</evidence>
<protein>
    <recommendedName>
        <fullName evidence="2">DUF4218 domain-containing protein</fullName>
    </recommendedName>
</protein>
<feature type="compositionally biased region" description="Acidic residues" evidence="1">
    <location>
        <begin position="367"/>
        <end position="389"/>
    </location>
</feature>
<reference evidence="3" key="1">
    <citation type="submission" date="2020-06" db="EMBL/GenBank/DDBJ databases">
        <authorList>
            <person name="Li T."/>
            <person name="Hu X."/>
            <person name="Zhang T."/>
            <person name="Song X."/>
            <person name="Zhang H."/>
            <person name="Dai N."/>
            <person name="Sheng W."/>
            <person name="Hou X."/>
            <person name="Wei L."/>
        </authorList>
    </citation>
    <scope>NUCLEOTIDE SEQUENCE</scope>
    <source>
        <strain evidence="3">KEN1</strain>
        <tissue evidence="3">Leaf</tissue>
    </source>
</reference>
<dbReference type="EMBL" id="JACGWN010000008">
    <property type="protein sequence ID" value="KAL0439472.1"/>
    <property type="molecule type" value="Genomic_DNA"/>
</dbReference>
<feature type="domain" description="DUF4218" evidence="2">
    <location>
        <begin position="55"/>
        <end position="103"/>
    </location>
</feature>
<organism evidence="3">
    <name type="scientific">Sesamum latifolium</name>
    <dbReference type="NCBI Taxonomy" id="2727402"/>
    <lineage>
        <taxon>Eukaryota</taxon>
        <taxon>Viridiplantae</taxon>
        <taxon>Streptophyta</taxon>
        <taxon>Embryophyta</taxon>
        <taxon>Tracheophyta</taxon>
        <taxon>Spermatophyta</taxon>
        <taxon>Magnoliopsida</taxon>
        <taxon>eudicotyledons</taxon>
        <taxon>Gunneridae</taxon>
        <taxon>Pentapetalae</taxon>
        <taxon>asterids</taxon>
        <taxon>lamiids</taxon>
        <taxon>Lamiales</taxon>
        <taxon>Pedaliaceae</taxon>
        <taxon>Sesamum</taxon>
    </lineage>
</organism>
<dbReference type="InterPro" id="IPR025452">
    <property type="entry name" value="DUF4218"/>
</dbReference>
<name>A0AAW2WGF5_9LAMI</name>
<sequence length="389" mass="45219">MKEFRLHGMKSHDCHFFMQKLIPIAFREMLPKSVWSALTERAWEGLYNTGGCIHLSGLKMKVKNKAHMEASIVEAYLVEEISIFTSQHFEPQVLCKRNRPSRNDDLAMNDTRIQQSIFNLPGSGIGASKKRWLIGLERHIIETYILTNYEVVTPYYESFLNELYEHCDSEDPIVEELVATQFKDWFKHRVKDVINYMGNELLKLHYWGPTVEVTTFPCYFVNGYNCHTEHHSIGKSTFNCGVCVKSSSYTDTDSDFYGILEEVIQLDYPFVPNMQIVLFKYRWVNPVRVPSMKRDKADWMAVCKIKAKRVVDDSRWTEVTFQEDESIRTPQVLTDDHNYALHDPNGIQLVVDLNQQGKGTSRAANGESDDEPDEDSFDKDYEIELDNYD</sequence>
<dbReference type="PANTHER" id="PTHR48258">
    <property type="entry name" value="DUF4218 DOMAIN-CONTAINING PROTEIN-RELATED"/>
    <property type="match status" value="1"/>
</dbReference>
<accession>A0AAW2WGF5</accession>
<dbReference type="Pfam" id="PF13960">
    <property type="entry name" value="DUF4218"/>
    <property type="match status" value="1"/>
</dbReference>
<gene>
    <name evidence="3" type="ORF">Slati_2430200</name>
</gene>
<dbReference type="PANTHER" id="PTHR48258:SF4">
    <property type="entry name" value="DUF4216 DOMAIN-CONTAINING PROTEIN"/>
    <property type="match status" value="1"/>
</dbReference>
<reference evidence="3" key="2">
    <citation type="journal article" date="2024" name="Plant">
        <title>Genomic evolution and insights into agronomic trait innovations of Sesamum species.</title>
        <authorList>
            <person name="Miao H."/>
            <person name="Wang L."/>
            <person name="Qu L."/>
            <person name="Liu H."/>
            <person name="Sun Y."/>
            <person name="Le M."/>
            <person name="Wang Q."/>
            <person name="Wei S."/>
            <person name="Zheng Y."/>
            <person name="Lin W."/>
            <person name="Duan Y."/>
            <person name="Cao H."/>
            <person name="Xiong S."/>
            <person name="Wang X."/>
            <person name="Wei L."/>
            <person name="Li C."/>
            <person name="Ma Q."/>
            <person name="Ju M."/>
            <person name="Zhao R."/>
            <person name="Li G."/>
            <person name="Mu C."/>
            <person name="Tian Q."/>
            <person name="Mei H."/>
            <person name="Zhang T."/>
            <person name="Gao T."/>
            <person name="Zhang H."/>
        </authorList>
    </citation>
    <scope>NUCLEOTIDE SEQUENCE</scope>
    <source>
        <strain evidence="3">KEN1</strain>
    </source>
</reference>